<evidence type="ECO:0000313" key="5">
    <source>
        <dbReference type="Proteomes" id="UP001589890"/>
    </source>
</evidence>
<comment type="caution">
    <text evidence="4">The sequence shown here is derived from an EMBL/GenBank/DDBJ whole genome shotgun (WGS) entry which is preliminary data.</text>
</comment>
<dbReference type="EMBL" id="JBHLTC010000001">
    <property type="protein sequence ID" value="MFC0622909.1"/>
    <property type="molecule type" value="Genomic_DNA"/>
</dbReference>
<dbReference type="InterPro" id="IPR006102">
    <property type="entry name" value="Ig-like_GH2"/>
</dbReference>
<protein>
    <recommendedName>
        <fullName evidence="3">Glycoside hydrolase family 2 immunoglobulin-like beta-sandwich domain-containing protein</fullName>
    </recommendedName>
</protein>
<feature type="domain" description="Glycoside hydrolase family 2 immunoglobulin-like beta-sandwich" evidence="3">
    <location>
        <begin position="31"/>
        <end position="122"/>
    </location>
</feature>
<dbReference type="InterPro" id="IPR051913">
    <property type="entry name" value="GH2_Domain-Containing"/>
</dbReference>
<sequence length="157" mass="16616">MKRSTRPWRSRVTALAAAGALAATALATASIERLQLTPDVPGQALRLTADTDGPAGVDVEATAYDGTKAIGKVRGKANTQLSLPVPNPKLWSPGNPFLYTLKVRVIDNGKAVDQVGSYFGMRSVGKAKGADGKLRLTLNGKILSTFPRWIRGSGRTD</sequence>
<dbReference type="InterPro" id="IPR036156">
    <property type="entry name" value="Beta-gal/glucu_dom_sf"/>
</dbReference>
<reference evidence="4 5" key="1">
    <citation type="submission" date="2024-09" db="EMBL/GenBank/DDBJ databases">
        <authorList>
            <person name="Sun Q."/>
            <person name="Mori K."/>
        </authorList>
    </citation>
    <scope>NUCLEOTIDE SEQUENCE [LARGE SCALE GENOMIC DNA]</scope>
    <source>
        <strain evidence="4 5">CGMCC 1.15906</strain>
    </source>
</reference>
<dbReference type="InterPro" id="IPR013783">
    <property type="entry name" value="Ig-like_fold"/>
</dbReference>
<dbReference type="SUPFAM" id="SSF49303">
    <property type="entry name" value="beta-Galactosidase/glucuronidase domain"/>
    <property type="match status" value="1"/>
</dbReference>
<gene>
    <name evidence="4" type="ORF">ACFFGN_02480</name>
</gene>
<dbReference type="PANTHER" id="PTHR42732">
    <property type="entry name" value="BETA-GALACTOSIDASE"/>
    <property type="match status" value="1"/>
</dbReference>
<evidence type="ECO:0000313" key="4">
    <source>
        <dbReference type="EMBL" id="MFC0622909.1"/>
    </source>
</evidence>
<keyword evidence="2" id="KW-0732">Signal</keyword>
<keyword evidence="5" id="KW-1185">Reference proteome</keyword>
<proteinExistence type="inferred from homology"/>
<comment type="similarity">
    <text evidence="1">Belongs to the glycosyl hydrolase 2 family.</text>
</comment>
<feature type="signal peptide" evidence="2">
    <location>
        <begin position="1"/>
        <end position="29"/>
    </location>
</feature>
<dbReference type="Pfam" id="PF00703">
    <property type="entry name" value="Glyco_hydro_2"/>
    <property type="match status" value="1"/>
</dbReference>
<dbReference type="Gene3D" id="2.60.40.10">
    <property type="entry name" value="Immunoglobulins"/>
    <property type="match status" value="1"/>
</dbReference>
<evidence type="ECO:0000256" key="2">
    <source>
        <dbReference type="SAM" id="SignalP"/>
    </source>
</evidence>
<feature type="chain" id="PRO_5045416000" description="Glycoside hydrolase family 2 immunoglobulin-like beta-sandwich domain-containing protein" evidence="2">
    <location>
        <begin position="30"/>
        <end position="157"/>
    </location>
</feature>
<dbReference type="PANTHER" id="PTHR42732:SF2">
    <property type="entry name" value="BETA-MANNOSIDASE"/>
    <property type="match status" value="1"/>
</dbReference>
<accession>A0ABV6QE45</accession>
<evidence type="ECO:0000259" key="3">
    <source>
        <dbReference type="Pfam" id="PF00703"/>
    </source>
</evidence>
<dbReference type="RefSeq" id="WP_380043587.1">
    <property type="nucleotide sequence ID" value="NZ_JBHLTC010000001.1"/>
</dbReference>
<evidence type="ECO:0000256" key="1">
    <source>
        <dbReference type="ARBA" id="ARBA00007401"/>
    </source>
</evidence>
<dbReference type="Proteomes" id="UP001589890">
    <property type="component" value="Unassembled WGS sequence"/>
</dbReference>
<name>A0ABV6QE45_9ACTN</name>
<organism evidence="4 5">
    <name type="scientific">Kribbella deserti</name>
    <dbReference type="NCBI Taxonomy" id="1926257"/>
    <lineage>
        <taxon>Bacteria</taxon>
        <taxon>Bacillati</taxon>
        <taxon>Actinomycetota</taxon>
        <taxon>Actinomycetes</taxon>
        <taxon>Propionibacteriales</taxon>
        <taxon>Kribbellaceae</taxon>
        <taxon>Kribbella</taxon>
    </lineage>
</organism>